<keyword evidence="3" id="KW-1185">Reference proteome</keyword>
<comment type="similarity">
    <text evidence="1">Belongs to the ROK (NagC/XylR) family.</text>
</comment>
<dbReference type="AlphaFoldDB" id="A0A7X2TPW0"/>
<proteinExistence type="inferred from homology"/>
<dbReference type="PANTHER" id="PTHR18964:SF149">
    <property type="entry name" value="BIFUNCTIONAL UDP-N-ACETYLGLUCOSAMINE 2-EPIMERASE_N-ACETYLMANNOSAMINE KINASE"/>
    <property type="match status" value="1"/>
</dbReference>
<dbReference type="InterPro" id="IPR000600">
    <property type="entry name" value="ROK"/>
</dbReference>
<organism evidence="2 3">
    <name type="scientific">Bilifractor porci</name>
    <dbReference type="NCBI Taxonomy" id="2606636"/>
    <lineage>
        <taxon>Bacteria</taxon>
        <taxon>Bacillati</taxon>
        <taxon>Bacillota</taxon>
        <taxon>Clostridia</taxon>
        <taxon>Lachnospirales</taxon>
        <taxon>Lachnospiraceae</taxon>
        <taxon>Bilifractor</taxon>
    </lineage>
</organism>
<dbReference type="SUPFAM" id="SSF53067">
    <property type="entry name" value="Actin-like ATPase domain"/>
    <property type="match status" value="1"/>
</dbReference>
<protein>
    <submittedName>
        <fullName evidence="2">ROK family protein</fullName>
    </submittedName>
</protein>
<evidence type="ECO:0000256" key="1">
    <source>
        <dbReference type="ARBA" id="ARBA00006479"/>
    </source>
</evidence>
<evidence type="ECO:0000313" key="2">
    <source>
        <dbReference type="EMBL" id="MST82403.1"/>
    </source>
</evidence>
<dbReference type="PANTHER" id="PTHR18964">
    <property type="entry name" value="ROK (REPRESSOR, ORF, KINASE) FAMILY"/>
    <property type="match status" value="1"/>
</dbReference>
<dbReference type="InterPro" id="IPR043129">
    <property type="entry name" value="ATPase_NBD"/>
</dbReference>
<accession>A0A7X2TPW0</accession>
<evidence type="ECO:0000313" key="3">
    <source>
        <dbReference type="Proteomes" id="UP000466864"/>
    </source>
</evidence>
<dbReference type="Proteomes" id="UP000466864">
    <property type="component" value="Unassembled WGS sequence"/>
</dbReference>
<comment type="caution">
    <text evidence="2">The sequence shown here is derived from an EMBL/GenBank/DDBJ whole genome shotgun (WGS) entry which is preliminary data.</text>
</comment>
<reference evidence="2 3" key="1">
    <citation type="submission" date="2019-08" db="EMBL/GenBank/DDBJ databases">
        <title>In-depth cultivation of the pig gut microbiome towards novel bacterial diversity and tailored functional studies.</title>
        <authorList>
            <person name="Wylensek D."/>
            <person name="Hitch T.C.A."/>
            <person name="Clavel T."/>
        </authorList>
    </citation>
    <scope>NUCLEOTIDE SEQUENCE [LARGE SCALE GENOMIC DNA]</scope>
    <source>
        <strain evidence="2 3">Oil+RF-744-WCA-WT-13</strain>
    </source>
</reference>
<dbReference type="Pfam" id="PF00480">
    <property type="entry name" value="ROK"/>
    <property type="match status" value="1"/>
</dbReference>
<dbReference type="EMBL" id="VUMV01000006">
    <property type="protein sequence ID" value="MST82403.1"/>
    <property type="molecule type" value="Genomic_DNA"/>
</dbReference>
<dbReference type="Gene3D" id="3.30.420.40">
    <property type="match status" value="2"/>
</dbReference>
<gene>
    <name evidence="2" type="ORF">FYJ60_08760</name>
</gene>
<name>A0A7X2TPW0_9FIRM</name>
<sequence>MNISRPTVLQAVRTLENKGLAEEDGKFQSDGGRRAKAVRCIPNAKYAVGIDITKNHVSLVVTDFTEKPIRQIRIAHPFEKSEEYRSFLHEELEKFLKDLPNAEGNLLGIGISVPGIINENNGYLLISNVLGIGEMSQEELTGKFSVKAILINDANAAGITEFLQDTAESIFYLGLNNSVGGAFFKGTKDSGAGINIMGRLFTGTHWHSAEAGHMVIHPGGKTCYCGKKGCADPYVSALTLSDHADGNLELFFQRLQEGDPECGRVWEAYLDDLAIVVDNIYTLFDCRVVIGGYVGNHIAPYIGILRDRVSSKNTFEKNASYLYAGMFHQEAPALGASIHIIEQYILSL</sequence>